<dbReference type="KEGG" id="skn:SKUN_001641"/>
<feature type="transmembrane region" description="Helical" evidence="7">
    <location>
        <begin position="346"/>
        <end position="365"/>
    </location>
</feature>
<reference evidence="8 9" key="1">
    <citation type="journal article" date="2015" name="Genome Announc.">
        <title>Complete Genome Sequence of Spiroplasma kunkelii Strain CR2-3x, Causal Agent of Corn Stunt Disease in Zea mays L.</title>
        <authorList>
            <person name="Davis R.E."/>
            <person name="Shao J."/>
            <person name="Dally E.L."/>
            <person name="Zhao Y."/>
            <person name="Gasparich G.E."/>
            <person name="Gaynor B.J."/>
            <person name="Athey J.C."/>
            <person name="Harrison N.A."/>
            <person name="Donofrio N."/>
        </authorList>
    </citation>
    <scope>NUCLEOTIDE SEQUENCE [LARGE SCALE GENOMIC DNA]</scope>
    <source>
        <strain evidence="8 9">CR2-3x</strain>
    </source>
</reference>
<dbReference type="Proteomes" id="UP000062963">
    <property type="component" value="Chromosome"/>
</dbReference>
<keyword evidence="2" id="KW-1003">Cell membrane</keyword>
<evidence type="ECO:0000256" key="7">
    <source>
        <dbReference type="SAM" id="Phobius"/>
    </source>
</evidence>
<feature type="transmembrane region" description="Helical" evidence="7">
    <location>
        <begin position="161"/>
        <end position="179"/>
    </location>
</feature>
<dbReference type="PANTHER" id="PTHR47089:SF1">
    <property type="entry name" value="GUANOSINE ABC TRANSPORTER PERMEASE PROTEIN NUPP"/>
    <property type="match status" value="1"/>
</dbReference>
<evidence type="ECO:0000313" key="8">
    <source>
        <dbReference type="EMBL" id="ALA98498.1"/>
    </source>
</evidence>
<dbReference type="GO" id="GO:0005886">
    <property type="term" value="C:plasma membrane"/>
    <property type="evidence" value="ECO:0007669"/>
    <property type="project" value="UniProtKB-SubCell"/>
</dbReference>
<keyword evidence="4 7" id="KW-1133">Transmembrane helix</keyword>
<sequence>MQTQIKNYGWLLKQKTRIFFRSNEFKTKINYFKASICAIIVGVLISFIIIGANSSDPLLFFSYVFRLAFHPLLKDSTLTYWAIYIVAGLSVAVGFKAGLFNIGVPGQMLLAGSMTIVLGLKNPTISQVAGVIGALFISIFVGAMLATIAGALKAYFNIHEVVSTIMLNWIVWYVMKWMFMSPAHGMWNSNQNSTIDIVTTAPNFNLALNGQLWIIPFIIAMLLLGIIIFIMNYTVLGFRIKAVGKSKNASLYAGTNVKAYTIVSMALSGALAGVLGMLYYMTQSTVLQFTTDALPVVGFDAVAVALVAFTNGFAILPIALLWGIIKTAALQATQLPDFQMSKQMGQLIFGIIIYMSAISTLFIYFKSFFWLRRWLNIQHNVEWKQEYNKYQKQIKNYQKQIKNTNKIYRIKMQELKKEVTKEEIKAYRNEINDQLTLYAGKITTLKTEICFFENLKYKEATKIGQRGLKTKYKLATFIALGSALDYFVQVKNEYLLKKQEISFLKNNYYQAVWKVKGQAKQELSQFYNLPKKKLYAKLSHLQSQYGDLVLKKEEAIKKLRESYYPIFNQIQQKYENDFKRLQKEEALITKKLNQEIKALKCQQRREIYQFKIANYQSKKKIKWELRIINRQVKADVKIQQEVALLKQNLKLQLKDMKQQFNLEYQAMRKKHKREMPQWKKELNQKLKHIRKVVSEDNKILKAEYHRQNAAYQMQKGGKK</sequence>
<feature type="coiled-coil region" evidence="6">
    <location>
        <begin position="380"/>
        <end position="437"/>
    </location>
</feature>
<dbReference type="OrthoDB" id="45037at2"/>
<feature type="transmembrane region" description="Helical" evidence="7">
    <location>
        <begin position="80"/>
        <end position="104"/>
    </location>
</feature>
<evidence type="ECO:0000256" key="3">
    <source>
        <dbReference type="ARBA" id="ARBA00022692"/>
    </source>
</evidence>
<gene>
    <name evidence="8" type="ORF">SKUN_001641</name>
</gene>
<evidence type="ECO:0000256" key="5">
    <source>
        <dbReference type="ARBA" id="ARBA00023136"/>
    </source>
</evidence>
<name>A0A0K2JJ77_SPIKU</name>
<dbReference type="Pfam" id="PF02653">
    <property type="entry name" value="BPD_transp_2"/>
    <property type="match status" value="1"/>
</dbReference>
<keyword evidence="9" id="KW-1185">Reference proteome</keyword>
<feature type="transmembrane region" description="Helical" evidence="7">
    <location>
        <begin position="213"/>
        <end position="238"/>
    </location>
</feature>
<dbReference type="InterPro" id="IPR001851">
    <property type="entry name" value="ABC_transp_permease"/>
</dbReference>
<dbReference type="PATRIC" id="fig|273035.7.peg.2022"/>
<keyword evidence="6" id="KW-0175">Coiled coil</keyword>
<proteinExistence type="predicted"/>
<dbReference type="RefSeq" id="WP_053391502.1">
    <property type="nucleotide sequence ID" value="NZ_CP010899.1"/>
</dbReference>
<organism evidence="8 9">
    <name type="scientific">Spiroplasma kunkelii CR2-3x</name>
    <dbReference type="NCBI Taxonomy" id="273035"/>
    <lineage>
        <taxon>Bacteria</taxon>
        <taxon>Bacillati</taxon>
        <taxon>Mycoplasmatota</taxon>
        <taxon>Mollicutes</taxon>
        <taxon>Entomoplasmatales</taxon>
        <taxon>Spiroplasmataceae</taxon>
        <taxon>Spiroplasma</taxon>
    </lineage>
</organism>
<dbReference type="EMBL" id="CP010899">
    <property type="protein sequence ID" value="ALA98498.1"/>
    <property type="molecule type" value="Genomic_DNA"/>
</dbReference>
<evidence type="ECO:0000256" key="6">
    <source>
        <dbReference type="SAM" id="Coils"/>
    </source>
</evidence>
<dbReference type="STRING" id="273035.SKUN_001641"/>
<evidence type="ECO:0000256" key="4">
    <source>
        <dbReference type="ARBA" id="ARBA00022989"/>
    </source>
</evidence>
<evidence type="ECO:0000256" key="2">
    <source>
        <dbReference type="ARBA" id="ARBA00022475"/>
    </source>
</evidence>
<feature type="transmembrane region" description="Helical" evidence="7">
    <location>
        <begin position="31"/>
        <end position="51"/>
    </location>
</feature>
<feature type="transmembrane region" description="Helical" evidence="7">
    <location>
        <begin position="124"/>
        <end position="149"/>
    </location>
</feature>
<comment type="subcellular location">
    <subcellularLocation>
        <location evidence="1">Cell membrane</location>
        <topology evidence="1">Multi-pass membrane protein</topology>
    </subcellularLocation>
</comment>
<protein>
    <submittedName>
        <fullName evidence="8">Ribose/galactose ABC transporter permease</fullName>
    </submittedName>
</protein>
<keyword evidence="3 7" id="KW-0812">Transmembrane</keyword>
<evidence type="ECO:0000313" key="9">
    <source>
        <dbReference type="Proteomes" id="UP000062963"/>
    </source>
</evidence>
<keyword evidence="5 7" id="KW-0472">Membrane</keyword>
<dbReference type="PANTHER" id="PTHR47089">
    <property type="entry name" value="ABC TRANSPORTER, PERMEASE PROTEIN"/>
    <property type="match status" value="1"/>
</dbReference>
<evidence type="ECO:0000256" key="1">
    <source>
        <dbReference type="ARBA" id="ARBA00004651"/>
    </source>
</evidence>
<dbReference type="GO" id="GO:0022857">
    <property type="term" value="F:transmembrane transporter activity"/>
    <property type="evidence" value="ECO:0007669"/>
    <property type="project" value="InterPro"/>
</dbReference>
<dbReference type="AlphaFoldDB" id="A0A0K2JJ77"/>
<feature type="transmembrane region" description="Helical" evidence="7">
    <location>
        <begin position="259"/>
        <end position="281"/>
    </location>
</feature>
<accession>A0A0K2JJ77</accession>
<feature type="transmembrane region" description="Helical" evidence="7">
    <location>
        <begin position="301"/>
        <end position="325"/>
    </location>
</feature>
<dbReference type="CDD" id="cd06580">
    <property type="entry name" value="TM_PBP1_transp_TpRbsC_like"/>
    <property type="match status" value="1"/>
</dbReference>